<keyword evidence="6 11" id="KW-0418">Kinase</keyword>
<dbReference type="InterPro" id="IPR050351">
    <property type="entry name" value="BphY/WalK/GraS-like"/>
</dbReference>
<dbReference type="GO" id="GO:0000155">
    <property type="term" value="F:phosphorelay sensor kinase activity"/>
    <property type="evidence" value="ECO:0007669"/>
    <property type="project" value="InterPro"/>
</dbReference>
<dbReference type="Pfam" id="PF02518">
    <property type="entry name" value="HATPase_c"/>
    <property type="match status" value="1"/>
</dbReference>
<dbReference type="Pfam" id="PF08448">
    <property type="entry name" value="PAS_4"/>
    <property type="match status" value="1"/>
</dbReference>
<sequence>MKKRISGSIFFTALLTLILTSGLIIPVLYNSFVSETRQALETESGYLVQAMKTLDDVTYLKSVGKDSNTRLTLISPDGTVLYDSNAFESQMENHGNRPEVKAALETGKGSDSRLSKTLDESTYYYATKLDSGNILRLAITTRSTLGVFGSSASLLAFLLVAVMIAALWVGHSISKAILMPINHLDLDHPLENDTYEELSPLLLRLDRQRQRINEQMQALSDKQREFDQITESMGDGLAIFGSNGHVLSLNRSAKAFFEGGIYNGTYLELCRENPFVSLIETVLQGEKANIRMKRNSRFYELSASPVDAGDGSHAAVLFITDVTERENIEKMRREFSANVSHELKTPLTSILGYSEIMESGLAKPEDINRFAGQIHFEASRLLTLIQDIIRLSSLDESDMSEAFEPIDLYQLCKNVRDSLQKKADKHHVALTLTGAPVTINGIAPTLYEMVFNLCDNAIAYNQEGGSVEIHVGMDYNHPVIWVKDTGIGIPEEHLARIFERFYRVDKSHSKETGGTGLGLSIVKHGAMIHHAEVEVDSTPGEGSTFTIVFT</sequence>
<evidence type="ECO:0000313" key="12">
    <source>
        <dbReference type="Proteomes" id="UP000199652"/>
    </source>
</evidence>
<keyword evidence="5" id="KW-0808">Transferase</keyword>
<evidence type="ECO:0000256" key="1">
    <source>
        <dbReference type="ARBA" id="ARBA00000085"/>
    </source>
</evidence>
<dbReference type="InterPro" id="IPR036097">
    <property type="entry name" value="HisK_dim/P_sf"/>
</dbReference>
<keyword evidence="9" id="KW-0812">Transmembrane</keyword>
<dbReference type="PROSITE" id="PS50109">
    <property type="entry name" value="HIS_KIN"/>
    <property type="match status" value="1"/>
</dbReference>
<keyword evidence="4" id="KW-0597">Phosphoprotein</keyword>
<evidence type="ECO:0000256" key="2">
    <source>
        <dbReference type="ARBA" id="ARBA00004370"/>
    </source>
</evidence>
<dbReference type="InterPro" id="IPR036890">
    <property type="entry name" value="HATPase_C_sf"/>
</dbReference>
<dbReference type="SMART" id="SM00387">
    <property type="entry name" value="HATPase_c"/>
    <property type="match status" value="1"/>
</dbReference>
<reference evidence="12" key="1">
    <citation type="submission" date="2016-10" db="EMBL/GenBank/DDBJ databases">
        <authorList>
            <person name="Varghese N."/>
            <person name="Submissions S."/>
        </authorList>
    </citation>
    <scope>NUCLEOTIDE SEQUENCE [LARGE SCALE GENOMIC DNA]</scope>
    <source>
        <strain evidence="12">VPI 5359</strain>
    </source>
</reference>
<gene>
    <name evidence="11" type="ORF">SAMN04488579_10575</name>
</gene>
<keyword evidence="7" id="KW-0902">Two-component regulatory system</keyword>
<dbReference type="InterPro" id="IPR004358">
    <property type="entry name" value="Sig_transdc_His_kin-like_C"/>
</dbReference>
<evidence type="ECO:0000256" key="9">
    <source>
        <dbReference type="SAM" id="Phobius"/>
    </source>
</evidence>
<name>A0A1H3DPF0_EUBBA</name>
<evidence type="ECO:0000256" key="7">
    <source>
        <dbReference type="ARBA" id="ARBA00023012"/>
    </source>
</evidence>
<dbReference type="STRING" id="1528.SAMN04488579_10575"/>
<feature type="transmembrane region" description="Helical" evidence="9">
    <location>
        <begin position="7"/>
        <end position="29"/>
    </location>
</feature>
<dbReference type="RefSeq" id="WP_090243959.1">
    <property type="nucleotide sequence ID" value="NZ_FNOU01000005.1"/>
</dbReference>
<dbReference type="SUPFAM" id="SSF47384">
    <property type="entry name" value="Homodimeric domain of signal transducing histidine kinase"/>
    <property type="match status" value="1"/>
</dbReference>
<dbReference type="InterPro" id="IPR005467">
    <property type="entry name" value="His_kinase_dom"/>
</dbReference>
<keyword evidence="12" id="KW-1185">Reference proteome</keyword>
<evidence type="ECO:0000256" key="5">
    <source>
        <dbReference type="ARBA" id="ARBA00022679"/>
    </source>
</evidence>
<dbReference type="AlphaFoldDB" id="A0A1H3DPF0"/>
<dbReference type="GO" id="GO:0016036">
    <property type="term" value="P:cellular response to phosphate starvation"/>
    <property type="evidence" value="ECO:0007669"/>
    <property type="project" value="TreeGrafter"/>
</dbReference>
<dbReference type="InterPro" id="IPR013656">
    <property type="entry name" value="PAS_4"/>
</dbReference>
<keyword evidence="8 9" id="KW-0472">Membrane</keyword>
<comment type="subcellular location">
    <subcellularLocation>
        <location evidence="2">Membrane</location>
    </subcellularLocation>
</comment>
<comment type="catalytic activity">
    <reaction evidence="1">
        <text>ATP + protein L-histidine = ADP + protein N-phospho-L-histidine.</text>
        <dbReference type="EC" id="2.7.13.3"/>
    </reaction>
</comment>
<dbReference type="InterPro" id="IPR031967">
    <property type="entry name" value="PhoR_single_Cache-like_dom"/>
</dbReference>
<dbReference type="FunFam" id="1.10.287.130:FF:000001">
    <property type="entry name" value="Two-component sensor histidine kinase"/>
    <property type="match status" value="1"/>
</dbReference>
<evidence type="ECO:0000259" key="10">
    <source>
        <dbReference type="PROSITE" id="PS50109"/>
    </source>
</evidence>
<dbReference type="InterPro" id="IPR035965">
    <property type="entry name" value="PAS-like_dom_sf"/>
</dbReference>
<dbReference type="InterPro" id="IPR003594">
    <property type="entry name" value="HATPase_dom"/>
</dbReference>
<organism evidence="11 12">
    <name type="scientific">Eubacterium barkeri</name>
    <name type="common">Clostridium barkeri</name>
    <dbReference type="NCBI Taxonomy" id="1528"/>
    <lineage>
        <taxon>Bacteria</taxon>
        <taxon>Bacillati</taxon>
        <taxon>Bacillota</taxon>
        <taxon>Clostridia</taxon>
        <taxon>Eubacteriales</taxon>
        <taxon>Eubacteriaceae</taxon>
        <taxon>Eubacterium</taxon>
    </lineage>
</organism>
<dbReference type="Gene3D" id="1.10.287.130">
    <property type="match status" value="1"/>
</dbReference>
<protein>
    <recommendedName>
        <fullName evidence="3">histidine kinase</fullName>
        <ecNumber evidence="3">2.7.13.3</ecNumber>
    </recommendedName>
</protein>
<dbReference type="Proteomes" id="UP000199652">
    <property type="component" value="Unassembled WGS sequence"/>
</dbReference>
<evidence type="ECO:0000256" key="3">
    <source>
        <dbReference type="ARBA" id="ARBA00012438"/>
    </source>
</evidence>
<evidence type="ECO:0000256" key="8">
    <source>
        <dbReference type="ARBA" id="ARBA00023136"/>
    </source>
</evidence>
<accession>A0A1H3DPF0</accession>
<feature type="domain" description="Histidine kinase" evidence="10">
    <location>
        <begin position="338"/>
        <end position="550"/>
    </location>
</feature>
<evidence type="ECO:0000256" key="4">
    <source>
        <dbReference type="ARBA" id="ARBA00022553"/>
    </source>
</evidence>
<dbReference type="InterPro" id="IPR003661">
    <property type="entry name" value="HisK_dim/P_dom"/>
</dbReference>
<dbReference type="SUPFAM" id="SSF55785">
    <property type="entry name" value="PYP-like sensor domain (PAS domain)"/>
    <property type="match status" value="1"/>
</dbReference>
<dbReference type="PANTHER" id="PTHR45453">
    <property type="entry name" value="PHOSPHATE REGULON SENSOR PROTEIN PHOR"/>
    <property type="match status" value="1"/>
</dbReference>
<feature type="transmembrane region" description="Helical" evidence="9">
    <location>
        <begin position="145"/>
        <end position="169"/>
    </location>
</feature>
<keyword evidence="9" id="KW-1133">Transmembrane helix</keyword>
<dbReference type="Pfam" id="PF16736">
    <property type="entry name" value="sCache_like"/>
    <property type="match status" value="1"/>
</dbReference>
<dbReference type="GO" id="GO:0005886">
    <property type="term" value="C:plasma membrane"/>
    <property type="evidence" value="ECO:0007669"/>
    <property type="project" value="TreeGrafter"/>
</dbReference>
<dbReference type="EC" id="2.7.13.3" evidence="3"/>
<dbReference type="Gene3D" id="3.30.565.10">
    <property type="entry name" value="Histidine kinase-like ATPase, C-terminal domain"/>
    <property type="match status" value="1"/>
</dbReference>
<dbReference type="SMART" id="SM00388">
    <property type="entry name" value="HisKA"/>
    <property type="match status" value="1"/>
</dbReference>
<dbReference type="FunFam" id="3.30.565.10:FF:000006">
    <property type="entry name" value="Sensor histidine kinase WalK"/>
    <property type="match status" value="1"/>
</dbReference>
<dbReference type="EMBL" id="FNOU01000005">
    <property type="protein sequence ID" value="SDX67968.1"/>
    <property type="molecule type" value="Genomic_DNA"/>
</dbReference>
<evidence type="ECO:0000313" key="11">
    <source>
        <dbReference type="EMBL" id="SDX67968.1"/>
    </source>
</evidence>
<dbReference type="OrthoDB" id="9813151at2"/>
<dbReference type="CDD" id="cd00075">
    <property type="entry name" value="HATPase"/>
    <property type="match status" value="1"/>
</dbReference>
<dbReference type="PANTHER" id="PTHR45453:SF1">
    <property type="entry name" value="PHOSPHATE REGULON SENSOR PROTEIN PHOR"/>
    <property type="match status" value="1"/>
</dbReference>
<dbReference type="CDD" id="cd00082">
    <property type="entry name" value="HisKA"/>
    <property type="match status" value="1"/>
</dbReference>
<dbReference type="PRINTS" id="PR00344">
    <property type="entry name" value="BCTRLSENSOR"/>
</dbReference>
<dbReference type="SUPFAM" id="SSF55874">
    <property type="entry name" value="ATPase domain of HSP90 chaperone/DNA topoisomerase II/histidine kinase"/>
    <property type="match status" value="1"/>
</dbReference>
<dbReference type="Pfam" id="PF00512">
    <property type="entry name" value="HisKA"/>
    <property type="match status" value="1"/>
</dbReference>
<dbReference type="GO" id="GO:0004721">
    <property type="term" value="F:phosphoprotein phosphatase activity"/>
    <property type="evidence" value="ECO:0007669"/>
    <property type="project" value="TreeGrafter"/>
</dbReference>
<dbReference type="Gene3D" id="3.30.450.20">
    <property type="entry name" value="PAS domain"/>
    <property type="match status" value="1"/>
</dbReference>
<evidence type="ECO:0000256" key="6">
    <source>
        <dbReference type="ARBA" id="ARBA00022777"/>
    </source>
</evidence>
<proteinExistence type="predicted"/>